<accession>A0A1E3X2H6</accession>
<feature type="domain" description="Erythromycin biosynthesis protein CIII-like C-terminal" evidence="2">
    <location>
        <begin position="304"/>
        <end position="407"/>
    </location>
</feature>
<dbReference type="EMBL" id="MAYW01000363">
    <property type="protein sequence ID" value="ODS29815.1"/>
    <property type="molecule type" value="Genomic_DNA"/>
</dbReference>
<proteinExistence type="predicted"/>
<feature type="non-terminal residue" evidence="3">
    <location>
        <position position="429"/>
    </location>
</feature>
<dbReference type="AlphaFoldDB" id="A0A1E3X2H6"/>
<dbReference type="InterPro" id="IPR002213">
    <property type="entry name" value="UDP_glucos_trans"/>
</dbReference>
<dbReference type="GO" id="GO:0016758">
    <property type="term" value="F:hexosyltransferase activity"/>
    <property type="evidence" value="ECO:0007669"/>
    <property type="project" value="InterPro"/>
</dbReference>
<evidence type="ECO:0000259" key="2">
    <source>
        <dbReference type="Pfam" id="PF06722"/>
    </source>
</evidence>
<evidence type="ECO:0000313" key="4">
    <source>
        <dbReference type="Proteomes" id="UP000094056"/>
    </source>
</evidence>
<dbReference type="CDD" id="cd03784">
    <property type="entry name" value="GT1_Gtf-like"/>
    <property type="match status" value="1"/>
</dbReference>
<dbReference type="Gene3D" id="3.40.50.2000">
    <property type="entry name" value="Glycogen Phosphorylase B"/>
    <property type="match status" value="2"/>
</dbReference>
<reference evidence="3 4" key="1">
    <citation type="submission" date="2016-07" db="EMBL/GenBank/DDBJ databases">
        <title>Draft genome of Scalindua rubra, obtained from a brine-seawater interface in the Red Sea, sheds light on salt adaptation in anammox bacteria.</title>
        <authorList>
            <person name="Speth D.R."/>
            <person name="Lagkouvardos I."/>
            <person name="Wang Y."/>
            <person name="Qian P.-Y."/>
            <person name="Dutilh B.E."/>
            <person name="Jetten M.S."/>
        </authorList>
    </citation>
    <scope>NUCLEOTIDE SEQUENCE [LARGE SCALE GENOMIC DNA]</scope>
    <source>
        <strain evidence="3">BSI-1</strain>
    </source>
</reference>
<evidence type="ECO:0000259" key="1">
    <source>
        <dbReference type="Pfam" id="PF03033"/>
    </source>
</evidence>
<dbReference type="GO" id="GO:0008194">
    <property type="term" value="F:UDP-glycosyltransferase activity"/>
    <property type="evidence" value="ECO:0007669"/>
    <property type="project" value="InterPro"/>
</dbReference>
<dbReference type="InterPro" id="IPR010610">
    <property type="entry name" value="EryCIII-like_C"/>
</dbReference>
<dbReference type="EC" id="4.3.3.5" evidence="3"/>
<dbReference type="Pfam" id="PF06722">
    <property type="entry name" value="EryCIII-like_C"/>
    <property type="match status" value="1"/>
</dbReference>
<dbReference type="GO" id="GO:0033072">
    <property type="term" value="P:vancomycin biosynthetic process"/>
    <property type="evidence" value="ECO:0007669"/>
    <property type="project" value="UniProtKB-ARBA"/>
</dbReference>
<gene>
    <name evidence="3" type="primary">rebG</name>
    <name evidence="3" type="ORF">SCARUB_05080</name>
</gene>
<dbReference type="PANTHER" id="PTHR48050">
    <property type="entry name" value="STEROL 3-BETA-GLUCOSYLTRANSFERASE"/>
    <property type="match status" value="1"/>
</dbReference>
<dbReference type="FunFam" id="3.40.50.2000:FF:000009">
    <property type="entry name" value="Sterol 3-beta-glucosyltransferase UGT80A2"/>
    <property type="match status" value="1"/>
</dbReference>
<dbReference type="SUPFAM" id="SSF53756">
    <property type="entry name" value="UDP-Glycosyltransferase/glycogen phosphorylase"/>
    <property type="match status" value="1"/>
</dbReference>
<protein>
    <submittedName>
        <fullName evidence="3">4'-demethylrebeccamycin synthase</fullName>
        <ecNumber evidence="3">4.3.3.5</ecNumber>
    </submittedName>
</protein>
<dbReference type="GO" id="GO:0005975">
    <property type="term" value="P:carbohydrate metabolic process"/>
    <property type="evidence" value="ECO:0007669"/>
    <property type="project" value="InterPro"/>
</dbReference>
<comment type="caution">
    <text evidence="3">The sequence shown here is derived from an EMBL/GenBank/DDBJ whole genome shotgun (WGS) entry which is preliminary data.</text>
</comment>
<dbReference type="Proteomes" id="UP000094056">
    <property type="component" value="Unassembled WGS sequence"/>
</dbReference>
<feature type="domain" description="Glycosyltransferase family 28 N-terminal" evidence="1">
    <location>
        <begin position="3"/>
        <end position="76"/>
    </location>
</feature>
<dbReference type="InterPro" id="IPR050426">
    <property type="entry name" value="Glycosyltransferase_28"/>
</dbReference>
<dbReference type="InterPro" id="IPR004276">
    <property type="entry name" value="GlycoTrans_28_N"/>
</dbReference>
<sequence>MRITILTAGSRGDVQPFMALGAAFKAGGHNVLIATHNTFENAIRDLDLEFSPLKGDIRELLQSKPVQEILTAGGNPISFVPRFIRASKPLVIETVKGMLTACENADLIVLAGLGFYGGADVAEALKIISVTAAVQPMQPTRGFHNPFFPAPLRWMPFKKAYNRLSHVLFAKFFWQFVRPLLNKARKEILDLSPTTRQPVFKQVDKQQILSLWGISPTVVPKPEDWAEWHKVTGYWFLDAPSKWQPPEDLADFLNTGDSPVYIGFGSMNDEDAESLTEIAIQALKMAKRRGILLTGWGAIATASQSDDIYMADSIPHDWLFPRVAAVAHHGGAGTTAAGFRAGVPTVVIPFAADQFFWADRVVKLGVGVTPGYRKKLTIEKLSQSLQTVLADENIRLRAKKLGEKVRQEDGLKQSVKEVEALLPNPASER</sequence>
<dbReference type="Pfam" id="PF03033">
    <property type="entry name" value="Glyco_transf_28"/>
    <property type="match status" value="1"/>
</dbReference>
<keyword evidence="3" id="KW-0456">Lyase</keyword>
<evidence type="ECO:0000313" key="3">
    <source>
        <dbReference type="EMBL" id="ODS29815.1"/>
    </source>
</evidence>
<dbReference type="PANTHER" id="PTHR48050:SF13">
    <property type="entry name" value="STEROL 3-BETA-GLUCOSYLTRANSFERASE UGT80A2"/>
    <property type="match status" value="1"/>
</dbReference>
<name>A0A1E3X2H6_9BACT</name>
<dbReference type="GO" id="GO:0016829">
    <property type="term" value="F:lyase activity"/>
    <property type="evidence" value="ECO:0007669"/>
    <property type="project" value="UniProtKB-KW"/>
</dbReference>
<organism evidence="3 4">
    <name type="scientific">Candidatus Scalindua rubra</name>
    <dbReference type="NCBI Taxonomy" id="1872076"/>
    <lineage>
        <taxon>Bacteria</taxon>
        <taxon>Pseudomonadati</taxon>
        <taxon>Planctomycetota</taxon>
        <taxon>Candidatus Brocadiia</taxon>
        <taxon>Candidatus Brocadiales</taxon>
        <taxon>Candidatus Scalinduaceae</taxon>
        <taxon>Candidatus Scalindua</taxon>
    </lineage>
</organism>